<dbReference type="KEGG" id="rcu:8260312"/>
<accession>B9SYI6</accession>
<keyword evidence="6" id="KW-1185">Reference proteome</keyword>
<evidence type="ECO:0000259" key="4">
    <source>
        <dbReference type="Pfam" id="PF05368"/>
    </source>
</evidence>
<evidence type="ECO:0000313" key="5">
    <source>
        <dbReference type="EMBL" id="EEF31316.1"/>
    </source>
</evidence>
<dbReference type="GO" id="GO:0009807">
    <property type="term" value="P:lignan biosynthetic process"/>
    <property type="evidence" value="ECO:0000318"/>
    <property type="project" value="GO_Central"/>
</dbReference>
<dbReference type="eggNOG" id="ENOG502QPMY">
    <property type="taxonomic scope" value="Eukaryota"/>
</dbReference>
<organism evidence="5 6">
    <name type="scientific">Ricinus communis</name>
    <name type="common">Castor bean</name>
    <dbReference type="NCBI Taxonomy" id="3988"/>
    <lineage>
        <taxon>Eukaryota</taxon>
        <taxon>Viridiplantae</taxon>
        <taxon>Streptophyta</taxon>
        <taxon>Embryophyta</taxon>
        <taxon>Tracheophyta</taxon>
        <taxon>Spermatophyta</taxon>
        <taxon>Magnoliopsida</taxon>
        <taxon>eudicotyledons</taxon>
        <taxon>Gunneridae</taxon>
        <taxon>Pentapetalae</taxon>
        <taxon>rosids</taxon>
        <taxon>fabids</taxon>
        <taxon>Malpighiales</taxon>
        <taxon>Euphorbiaceae</taxon>
        <taxon>Acalyphoideae</taxon>
        <taxon>Acalypheae</taxon>
        <taxon>Ricinus</taxon>
    </lineage>
</organism>
<gene>
    <name evidence="5" type="ORF">RCOM_1288520</name>
</gene>
<dbReference type="Proteomes" id="UP000008311">
    <property type="component" value="Unassembled WGS sequence"/>
</dbReference>
<evidence type="ECO:0000256" key="3">
    <source>
        <dbReference type="ARBA" id="ARBA00023002"/>
    </source>
</evidence>
<dbReference type="PANTHER" id="PTHR43349">
    <property type="entry name" value="PINORESINOL REDUCTASE-RELATED"/>
    <property type="match status" value="1"/>
</dbReference>
<dbReference type="Gene3D" id="3.40.50.720">
    <property type="entry name" value="NAD(P)-binding Rossmann-like Domain"/>
    <property type="match status" value="1"/>
</dbReference>
<keyword evidence="2" id="KW-0521">NADP</keyword>
<dbReference type="SUPFAM" id="SSF51735">
    <property type="entry name" value="NAD(P)-binding Rossmann-fold domains"/>
    <property type="match status" value="1"/>
</dbReference>
<evidence type="ECO:0000313" key="6">
    <source>
        <dbReference type="Proteomes" id="UP000008311"/>
    </source>
</evidence>
<dbReference type="STRING" id="3988.B9SYI6"/>
<dbReference type="CDD" id="cd05259">
    <property type="entry name" value="PCBER_SDR_a"/>
    <property type="match status" value="1"/>
</dbReference>
<comment type="similarity">
    <text evidence="1">Belongs to the NmrA-type oxidoreductase family. Isoflavone reductase subfamily.</text>
</comment>
<proteinExistence type="inferred from homology"/>
<evidence type="ECO:0000256" key="2">
    <source>
        <dbReference type="ARBA" id="ARBA00022857"/>
    </source>
</evidence>
<dbReference type="Gene3D" id="3.90.25.10">
    <property type="entry name" value="UDP-galactose 4-epimerase, domain 1"/>
    <property type="match status" value="1"/>
</dbReference>
<reference evidence="6" key="1">
    <citation type="journal article" date="2010" name="Nat. Biotechnol.">
        <title>Draft genome sequence of the oilseed species Ricinus communis.</title>
        <authorList>
            <person name="Chan A.P."/>
            <person name="Crabtree J."/>
            <person name="Zhao Q."/>
            <person name="Lorenzi H."/>
            <person name="Orvis J."/>
            <person name="Puiu D."/>
            <person name="Melake-Berhan A."/>
            <person name="Jones K.M."/>
            <person name="Redman J."/>
            <person name="Chen G."/>
            <person name="Cahoon E.B."/>
            <person name="Gedil M."/>
            <person name="Stanke M."/>
            <person name="Haas B.J."/>
            <person name="Wortman J.R."/>
            <person name="Fraser-Liggett C.M."/>
            <person name="Ravel J."/>
            <person name="Rabinowicz P.D."/>
        </authorList>
    </citation>
    <scope>NUCLEOTIDE SEQUENCE [LARGE SCALE GENOMIC DNA]</scope>
    <source>
        <strain evidence="6">cv. Hale</strain>
    </source>
</reference>
<protein>
    <submittedName>
        <fullName evidence="5">Isoflavone reductase, putative</fullName>
        <ecNumber evidence="5">1.3.1.45</ecNumber>
    </submittedName>
</protein>
<name>B9SYI6_RICCO</name>
<evidence type="ECO:0000256" key="1">
    <source>
        <dbReference type="ARBA" id="ARBA00005725"/>
    </source>
</evidence>
<sequence>MAEKSKILVIGGTGHIGKFIVKTSAKLGHQTFALVRETAVSNPERSEIIESFKSYGVTLIYGDIHDHESLVKAIKQVEVVISTVGGLHIAEQVKIIAAIKEAGNVKRFLPSEFGGDVDRSHAVEPAASFFGLKAKIRRAIEAERIPYTYTVSNGFAGYYLPSLGQPNAHVPPRDNVVIFGDGNPKTITVAEEDIAAFTIKAVDDPRTLNKILYMRPPANVLSFNEIVAIWEKKIGNTLHKIYIPEEQTLQKIQEAPSPLNLMLALIHSAMVKGDATNYEIEDSSGVEASELYPEVKYTTVDEFLGKFV</sequence>
<dbReference type="GO" id="GO:0050664">
    <property type="term" value="F:oxidoreductase activity, acting on NAD(P)H, oxygen as acceptor"/>
    <property type="evidence" value="ECO:0000318"/>
    <property type="project" value="GO_Central"/>
</dbReference>
<dbReference type="InterPro" id="IPR045312">
    <property type="entry name" value="PCBER-like"/>
</dbReference>
<dbReference type="PANTHER" id="PTHR43349:SF40">
    <property type="entry name" value="PHENYLCOUMARAN BENZYLIC ETHER REDUCTASE-LIKE PROTEIN FI1"/>
    <property type="match status" value="1"/>
</dbReference>
<feature type="domain" description="NmrA-like" evidence="4">
    <location>
        <begin position="3"/>
        <end position="304"/>
    </location>
</feature>
<dbReference type="GO" id="GO:0047526">
    <property type="term" value="F:2'-hydroxyisoflavone reductase activity"/>
    <property type="evidence" value="ECO:0007669"/>
    <property type="project" value="UniProtKB-EC"/>
</dbReference>
<dbReference type="AlphaFoldDB" id="B9SYI6"/>
<dbReference type="InterPro" id="IPR036291">
    <property type="entry name" value="NAD(P)-bd_dom_sf"/>
</dbReference>
<dbReference type="Pfam" id="PF05368">
    <property type="entry name" value="NmrA"/>
    <property type="match status" value="1"/>
</dbReference>
<dbReference type="InterPro" id="IPR050608">
    <property type="entry name" value="NmrA-type/Isoflavone_red_sf"/>
</dbReference>
<dbReference type="EC" id="1.3.1.45" evidence="5"/>
<dbReference type="EMBL" id="EQ974252">
    <property type="protein sequence ID" value="EEF31316.1"/>
    <property type="molecule type" value="Genomic_DNA"/>
</dbReference>
<dbReference type="OrthoDB" id="419598at2759"/>
<keyword evidence="3 5" id="KW-0560">Oxidoreductase</keyword>
<dbReference type="InterPro" id="IPR008030">
    <property type="entry name" value="NmrA-like"/>
</dbReference>
<dbReference type="InParanoid" id="B9SYI6"/>